<evidence type="ECO:0000313" key="4">
    <source>
        <dbReference type="Proteomes" id="UP000091956"/>
    </source>
</evidence>
<organism evidence="3 4">
    <name type="scientific">Pseudogymnoascus verrucosus</name>
    <dbReference type="NCBI Taxonomy" id="342668"/>
    <lineage>
        <taxon>Eukaryota</taxon>
        <taxon>Fungi</taxon>
        <taxon>Dikarya</taxon>
        <taxon>Ascomycota</taxon>
        <taxon>Pezizomycotina</taxon>
        <taxon>Leotiomycetes</taxon>
        <taxon>Thelebolales</taxon>
        <taxon>Thelebolaceae</taxon>
        <taxon>Pseudogymnoascus</taxon>
    </lineage>
</organism>
<evidence type="ECO:0000259" key="2">
    <source>
        <dbReference type="Pfam" id="PF24086"/>
    </source>
</evidence>
<evidence type="ECO:0000313" key="3">
    <source>
        <dbReference type="EMBL" id="OBT93334.2"/>
    </source>
</evidence>
<name>A0A1B8GBY3_9PEZI</name>
<feature type="chain" id="PRO_5015201164" description="DUF7371 domain-containing protein" evidence="1">
    <location>
        <begin position="20"/>
        <end position="623"/>
    </location>
</feature>
<reference evidence="4" key="2">
    <citation type="journal article" date="2018" name="Nat. Commun.">
        <title>Extreme sensitivity to ultraviolet light in the fungal pathogen causing white-nose syndrome of bats.</title>
        <authorList>
            <person name="Palmer J.M."/>
            <person name="Drees K.P."/>
            <person name="Foster J.T."/>
            <person name="Lindner D.L."/>
        </authorList>
    </citation>
    <scope>NUCLEOTIDE SEQUENCE [LARGE SCALE GENOMIC DNA]</scope>
    <source>
        <strain evidence="4">UAMH 10579</strain>
    </source>
</reference>
<dbReference type="EMBL" id="KV460255">
    <property type="protein sequence ID" value="OBT93334.2"/>
    <property type="molecule type" value="Genomic_DNA"/>
</dbReference>
<dbReference type="STRING" id="342668.A0A1B8GBY3"/>
<gene>
    <name evidence="3" type="ORF">VE01_08430</name>
</gene>
<dbReference type="AlphaFoldDB" id="A0A1B8GBY3"/>
<feature type="domain" description="DUF7371" evidence="2">
    <location>
        <begin position="485"/>
        <end position="622"/>
    </location>
</feature>
<keyword evidence="4" id="KW-1185">Reference proteome</keyword>
<dbReference type="Proteomes" id="UP000091956">
    <property type="component" value="Unassembled WGS sequence"/>
</dbReference>
<protein>
    <recommendedName>
        <fullName evidence="2">DUF7371 domain-containing protein</fullName>
    </recommendedName>
</protein>
<keyword evidence="1" id="KW-0732">Signal</keyword>
<evidence type="ECO:0000256" key="1">
    <source>
        <dbReference type="SAM" id="SignalP"/>
    </source>
</evidence>
<dbReference type="GeneID" id="28841816"/>
<dbReference type="RefSeq" id="XP_059319403.1">
    <property type="nucleotide sequence ID" value="XM_059463961.1"/>
</dbReference>
<feature type="signal peptide" evidence="1">
    <location>
        <begin position="1"/>
        <end position="19"/>
    </location>
</feature>
<proteinExistence type="predicted"/>
<dbReference type="InterPro" id="IPR055795">
    <property type="entry name" value="DUF7371"/>
</dbReference>
<reference evidence="3 4" key="1">
    <citation type="submission" date="2016-03" db="EMBL/GenBank/DDBJ databases">
        <title>Comparative genomics of Pseudogymnoascus destructans, the fungus causing white-nose syndrome of bats.</title>
        <authorList>
            <person name="Palmer J.M."/>
            <person name="Drees K.P."/>
            <person name="Foster J.T."/>
            <person name="Lindner D.L."/>
        </authorList>
    </citation>
    <scope>NUCLEOTIDE SEQUENCE [LARGE SCALE GENOMIC DNA]</scope>
    <source>
        <strain evidence="3 4">UAMH 10579</strain>
    </source>
</reference>
<dbReference type="Pfam" id="PF24086">
    <property type="entry name" value="DUF7371"/>
    <property type="match status" value="1"/>
</dbReference>
<accession>A0A1B8GBY3</accession>
<sequence length="623" mass="65897">MHLLVYLGLVLVLCGISSAAPAAAAALFQDGNPGKLCSIITVYVTVTEDPSLPDVKTFGIAHHLAETQHLEAASDGLAITVTRTHTGFKTVTVTINISGVPSSDINIWESTSVRFLHDGPSPTEKQEQNLTATLTTTFQPLNGTEGPKVPETVNTTSQSLAVPTESDGSKAPLMVNTASQYLTAPTGTAATKDPVTVNTTSQYLTAPTGTGVPTAELTVNSTSPTEAQSGSGGDDVAVETVTVYPVKSIAPETNSNDSIYQTVAAGPTPHDPVSASLFSGGTETTPTHTVGILTNVTIRAQSPSQRTTLAAMKGFANDESKPLERKDALGAIPFVPLIEDVTKITLGLPFITTVTVPVDFSKATVYTSGRSFSTYIPGLGEVRFKKPTTTPADSTTYMARPPGTHAPLVPLDEAATVTLKIPFIATVTFPADLSKATTYTSGHFFSTYIPGAREARMRKPTPDLADSTTATSTRPLVTVVTSCGEQGIFRLTFDDIPRLAGPANSNDVQPQPISNPYHHFYFSQGFVVAPPPKDPYTPKSAPLLLDFVTQSTADVTRTHNSPPIDEYGATGEIGIGQNLQWGCYTFHALAASVGCDSLGPQCDWQFTGVQFNPRKQEYEEVVT</sequence>